<evidence type="ECO:0000256" key="2">
    <source>
        <dbReference type="ARBA" id="ARBA00023125"/>
    </source>
</evidence>
<dbReference type="GO" id="GO:0003677">
    <property type="term" value="F:DNA binding"/>
    <property type="evidence" value="ECO:0007669"/>
    <property type="project" value="UniProtKB-KW"/>
</dbReference>
<evidence type="ECO:0000256" key="3">
    <source>
        <dbReference type="ARBA" id="ARBA00023163"/>
    </source>
</evidence>
<evidence type="ECO:0000256" key="1">
    <source>
        <dbReference type="ARBA" id="ARBA00023015"/>
    </source>
</evidence>
<protein>
    <recommendedName>
        <fullName evidence="4">HTH arsR-type domain-containing protein</fullName>
    </recommendedName>
</protein>
<evidence type="ECO:0000313" key="8">
    <source>
        <dbReference type="Proteomes" id="UP001060771"/>
    </source>
</evidence>
<dbReference type="SUPFAM" id="SSF46785">
    <property type="entry name" value="Winged helix' DNA-binding domain"/>
    <property type="match status" value="1"/>
</dbReference>
<dbReference type="EMBL" id="AP026830">
    <property type="protein sequence ID" value="BDR91529.1"/>
    <property type="molecule type" value="Genomic_DNA"/>
</dbReference>
<dbReference type="InterPro" id="IPR036390">
    <property type="entry name" value="WH_DNA-bd_sf"/>
</dbReference>
<dbReference type="EMBL" id="BMNM01000002">
    <property type="protein sequence ID" value="GGI73907.1"/>
    <property type="molecule type" value="Genomic_DNA"/>
</dbReference>
<dbReference type="PROSITE" id="PS50987">
    <property type="entry name" value="HTH_ARSR_2"/>
    <property type="match status" value="1"/>
</dbReference>
<evidence type="ECO:0000313" key="5">
    <source>
        <dbReference type="EMBL" id="BDR91529.1"/>
    </source>
</evidence>
<dbReference type="Proteomes" id="UP000657075">
    <property type="component" value="Unassembled WGS sequence"/>
</dbReference>
<reference evidence="6" key="1">
    <citation type="journal article" date="2014" name="Int. J. Syst. Evol. Microbiol.">
        <title>Complete genome sequence of Corynebacterium casei LMG S-19264T (=DSM 44701T), isolated from a smear-ripened cheese.</title>
        <authorList>
            <consortium name="US DOE Joint Genome Institute (JGI-PGF)"/>
            <person name="Walter F."/>
            <person name="Albersmeier A."/>
            <person name="Kalinowski J."/>
            <person name="Ruckert C."/>
        </authorList>
    </citation>
    <scope>NUCLEOTIDE SEQUENCE</scope>
    <source>
        <strain evidence="6">JCM 11219</strain>
    </source>
</reference>
<dbReference type="SMART" id="SM00418">
    <property type="entry name" value="HTH_ARSR"/>
    <property type="match status" value="1"/>
</dbReference>
<evidence type="ECO:0000313" key="6">
    <source>
        <dbReference type="EMBL" id="GGI73907.1"/>
    </source>
</evidence>
<organism evidence="6 7">
    <name type="scientific">Vulcanisaeta souniana JCM 11219</name>
    <dbReference type="NCBI Taxonomy" id="1293586"/>
    <lineage>
        <taxon>Archaea</taxon>
        <taxon>Thermoproteota</taxon>
        <taxon>Thermoprotei</taxon>
        <taxon>Thermoproteales</taxon>
        <taxon>Thermoproteaceae</taxon>
        <taxon>Vulcanisaeta</taxon>
    </lineage>
</organism>
<keyword evidence="1" id="KW-0805">Transcription regulation</keyword>
<dbReference type="InterPro" id="IPR051081">
    <property type="entry name" value="HTH_MetalResp_TranReg"/>
</dbReference>
<dbReference type="Proteomes" id="UP001060771">
    <property type="component" value="Chromosome"/>
</dbReference>
<gene>
    <name evidence="6" type="ORF">GCM10007112_08410</name>
    <name evidence="5" type="ORF">Vsou_06220</name>
</gene>
<dbReference type="RefSeq" id="WP_188602809.1">
    <property type="nucleotide sequence ID" value="NZ_AP026830.1"/>
</dbReference>
<dbReference type="CDD" id="cd00090">
    <property type="entry name" value="HTH_ARSR"/>
    <property type="match status" value="1"/>
</dbReference>
<dbReference type="OrthoDB" id="46231at2157"/>
<accession>A0A830EDA7</accession>
<proteinExistence type="predicted"/>
<dbReference type="GO" id="GO:0003700">
    <property type="term" value="F:DNA-binding transcription factor activity"/>
    <property type="evidence" value="ECO:0007669"/>
    <property type="project" value="InterPro"/>
</dbReference>
<dbReference type="AlphaFoldDB" id="A0A830EDA7"/>
<dbReference type="InterPro" id="IPR011991">
    <property type="entry name" value="ArsR-like_HTH"/>
</dbReference>
<keyword evidence="2" id="KW-0238">DNA-binding</keyword>
<name>A0A830EDA7_9CREN</name>
<dbReference type="Gene3D" id="1.10.10.10">
    <property type="entry name" value="Winged helix-like DNA-binding domain superfamily/Winged helix DNA-binding domain"/>
    <property type="match status" value="1"/>
</dbReference>
<dbReference type="PANTHER" id="PTHR33154">
    <property type="entry name" value="TRANSCRIPTIONAL REGULATOR, ARSR FAMILY"/>
    <property type="match status" value="1"/>
</dbReference>
<evidence type="ECO:0000313" key="7">
    <source>
        <dbReference type="Proteomes" id="UP000657075"/>
    </source>
</evidence>
<dbReference type="InterPro" id="IPR001845">
    <property type="entry name" value="HTH_ArsR_DNA-bd_dom"/>
</dbReference>
<reference evidence="6" key="2">
    <citation type="submission" date="2020-09" db="EMBL/GenBank/DDBJ databases">
        <authorList>
            <person name="Sun Q."/>
            <person name="Ohkuma M."/>
        </authorList>
    </citation>
    <scope>NUCLEOTIDE SEQUENCE</scope>
    <source>
        <strain evidence="6">JCM 11219</strain>
    </source>
</reference>
<dbReference type="Pfam" id="PF12840">
    <property type="entry name" value="HTH_20"/>
    <property type="match status" value="1"/>
</dbReference>
<feature type="domain" description="HTH arsR-type" evidence="4">
    <location>
        <begin position="2"/>
        <end position="97"/>
    </location>
</feature>
<keyword evidence="8" id="KW-1185">Reference proteome</keyword>
<dbReference type="InterPro" id="IPR036388">
    <property type="entry name" value="WH-like_DNA-bd_sf"/>
</dbReference>
<reference evidence="5" key="4">
    <citation type="journal article" date="2023" name="Microbiol. Resour. Announc.">
        <title>Complete Genome Sequence of Vulcanisaeta souniana Strain IC-059, a Hyperthermophilic Archaeon Isolated from Hot Spring Water in Japan.</title>
        <authorList>
            <person name="Kato S."/>
            <person name="Itoh T."/>
            <person name="Wu L."/>
            <person name="Ma J."/>
            <person name="Ohkuma M."/>
        </authorList>
    </citation>
    <scope>NUCLEOTIDE SEQUENCE</scope>
    <source>
        <strain evidence="5">JCM 11219</strain>
    </source>
</reference>
<dbReference type="PANTHER" id="PTHR33154:SF33">
    <property type="entry name" value="TRANSCRIPTIONAL REPRESSOR SDPR"/>
    <property type="match status" value="1"/>
</dbReference>
<evidence type="ECO:0000259" key="4">
    <source>
        <dbReference type="PROSITE" id="PS50987"/>
    </source>
</evidence>
<sequence length="108" mass="12027">MSEVKSLEDLARAMDALGHPIRLRIIALLKLNGPLYLADIAKRLGISRALAKVHLNKLQRAGLVISRVELIPGEARALRYYQLVDFKLIVDPDYIVKLIGGGDEQRAK</sequence>
<dbReference type="GeneID" id="76206179"/>
<reference evidence="8" key="3">
    <citation type="submission" date="2022-09" db="EMBL/GenBank/DDBJ databases">
        <title>Complete genome sequence of Vulcanisaeta souniana.</title>
        <authorList>
            <person name="Kato S."/>
            <person name="Itoh T."/>
            <person name="Ohkuma M."/>
        </authorList>
    </citation>
    <scope>NUCLEOTIDE SEQUENCE [LARGE SCALE GENOMIC DNA]</scope>
    <source>
        <strain evidence="8">JCM 11219</strain>
    </source>
</reference>
<keyword evidence="3" id="KW-0804">Transcription</keyword>